<dbReference type="HOGENOM" id="CLU_026409_0_0_1"/>
<dbReference type="Gramene" id="Bo3g100690.1">
    <property type="protein sequence ID" value="Bo3g100690.1"/>
    <property type="gene ID" value="Bo3g100690"/>
</dbReference>
<reference evidence="3 4" key="1">
    <citation type="journal article" date="2014" name="Genome Biol.">
        <title>Transcriptome and methylome profiling reveals relics of genome dominance in the mesopolyploid Brassica oleracea.</title>
        <authorList>
            <person name="Parkin I.A."/>
            <person name="Koh C."/>
            <person name="Tang H."/>
            <person name="Robinson S.J."/>
            <person name="Kagale S."/>
            <person name="Clarke W.E."/>
            <person name="Town C.D."/>
            <person name="Nixon J."/>
            <person name="Krishnakumar V."/>
            <person name="Bidwell S.L."/>
            <person name="Denoeud F."/>
            <person name="Belcram H."/>
            <person name="Links M.G."/>
            <person name="Just J."/>
            <person name="Clarke C."/>
            <person name="Bender T."/>
            <person name="Huebert T."/>
            <person name="Mason A.S."/>
            <person name="Pires J.C."/>
            <person name="Barker G."/>
            <person name="Moore J."/>
            <person name="Walley P.G."/>
            <person name="Manoli S."/>
            <person name="Batley J."/>
            <person name="Edwards D."/>
            <person name="Nelson M.N."/>
            <person name="Wang X."/>
            <person name="Paterson A.H."/>
            <person name="King G."/>
            <person name="Bancroft I."/>
            <person name="Chalhoub B."/>
            <person name="Sharpe A.G."/>
        </authorList>
    </citation>
    <scope>NUCLEOTIDE SEQUENCE</scope>
    <source>
        <strain evidence="3 4">cv. TO1000</strain>
    </source>
</reference>
<dbReference type="CDD" id="cd10910">
    <property type="entry name" value="PIN_limkain_b1_N_like"/>
    <property type="match status" value="2"/>
</dbReference>
<accession>A0A0D3BEX9</accession>
<dbReference type="AlphaFoldDB" id="A0A0D3BEX9"/>
<evidence type="ECO:0000256" key="1">
    <source>
        <dbReference type="SAM" id="MobiDB-lite"/>
    </source>
</evidence>
<dbReference type="STRING" id="109376.A0A0D3BEX9"/>
<dbReference type="InterPro" id="IPR024768">
    <property type="entry name" value="Marf1"/>
</dbReference>
<dbReference type="GO" id="GO:0005777">
    <property type="term" value="C:peroxisome"/>
    <property type="evidence" value="ECO:0007669"/>
    <property type="project" value="InterPro"/>
</dbReference>
<evidence type="ECO:0000313" key="4">
    <source>
        <dbReference type="Proteomes" id="UP000032141"/>
    </source>
</evidence>
<name>A0A0D3BEX9_BRAOL</name>
<dbReference type="Pfam" id="PF01936">
    <property type="entry name" value="NYN"/>
    <property type="match status" value="1"/>
</dbReference>
<feature type="domain" description="NYN" evidence="2">
    <location>
        <begin position="1"/>
        <end position="116"/>
    </location>
</feature>
<sequence length="439" mass="49931">MKDCPIPEHYDASLIRQSLEGAFMERGYSGPVSITAYGDQTKTPGYILQGLFYTGVSVAHTRSESIKYVMHRDMVEWRGQNPPPATMMIISDEVQGVFDWDLPRLQQRTLYYLFLAYSVEPNVCIILSTSEKWCWKRLLYSKTSGLHAVQCAKLYCNSCNFDCQNLNKFNKHLSSYKHLRQEDVNLTCDEVLCVTENWGMNYKATPEYATAKIQVWWDMISCPIPHGYDARRVRPSLEAAFKELGYSGPLCLKRRSPFAPRRKAHSGDRPIAMEPRGEPSSPRRSPRCALAIRRWRQRRCKGAPWRPYAQGTAGPVSITAYADHNHTPLQALSSTGVDAVHIVPYFTDVCSDVQTWHDKNPPQAAAIMMIISNDVDLYEHSLVELLQENNYNLSVAYSFRPTKMSFLLTSAEWLWDRLLAGPLTSTSVLTITTNHAVCL</sequence>
<dbReference type="GO" id="GO:0010468">
    <property type="term" value="P:regulation of gene expression"/>
    <property type="evidence" value="ECO:0007669"/>
    <property type="project" value="InterPro"/>
</dbReference>
<protein>
    <recommendedName>
        <fullName evidence="2">NYN domain-containing protein</fullName>
    </recommendedName>
</protein>
<proteinExistence type="predicted"/>
<reference evidence="3" key="2">
    <citation type="submission" date="2015-03" db="UniProtKB">
        <authorList>
            <consortium name="EnsemblPlants"/>
        </authorList>
    </citation>
    <scope>IDENTIFICATION</scope>
</reference>
<dbReference type="PANTHER" id="PTHR14379">
    <property type="entry name" value="LIMKAIN B LKAP"/>
    <property type="match status" value="1"/>
</dbReference>
<organism evidence="3 4">
    <name type="scientific">Brassica oleracea var. oleracea</name>
    <dbReference type="NCBI Taxonomy" id="109376"/>
    <lineage>
        <taxon>Eukaryota</taxon>
        <taxon>Viridiplantae</taxon>
        <taxon>Streptophyta</taxon>
        <taxon>Embryophyta</taxon>
        <taxon>Tracheophyta</taxon>
        <taxon>Spermatophyta</taxon>
        <taxon>Magnoliopsida</taxon>
        <taxon>eudicotyledons</taxon>
        <taxon>Gunneridae</taxon>
        <taxon>Pentapetalae</taxon>
        <taxon>rosids</taxon>
        <taxon>malvids</taxon>
        <taxon>Brassicales</taxon>
        <taxon>Brassicaceae</taxon>
        <taxon>Brassiceae</taxon>
        <taxon>Brassica</taxon>
    </lineage>
</organism>
<dbReference type="GO" id="GO:0004540">
    <property type="term" value="F:RNA nuclease activity"/>
    <property type="evidence" value="ECO:0007669"/>
    <property type="project" value="InterPro"/>
</dbReference>
<dbReference type="Proteomes" id="UP000032141">
    <property type="component" value="Chromosome C3"/>
</dbReference>
<feature type="region of interest" description="Disordered" evidence="1">
    <location>
        <begin position="259"/>
        <end position="285"/>
    </location>
</feature>
<dbReference type="PANTHER" id="PTHR14379:SF84">
    <property type="entry name" value="NYN DOMAIN-CONTAINING PROTEIN"/>
    <property type="match status" value="1"/>
</dbReference>
<keyword evidence="4" id="KW-1185">Reference proteome</keyword>
<dbReference type="InterPro" id="IPR021139">
    <property type="entry name" value="NYN"/>
</dbReference>
<evidence type="ECO:0000313" key="3">
    <source>
        <dbReference type="EnsemblPlants" id="Bo3g100690.1"/>
    </source>
</evidence>
<dbReference type="EnsemblPlants" id="Bo3g100690.1">
    <property type="protein sequence ID" value="Bo3g100690.1"/>
    <property type="gene ID" value="Bo3g100690"/>
</dbReference>
<evidence type="ECO:0000259" key="2">
    <source>
        <dbReference type="Pfam" id="PF01936"/>
    </source>
</evidence>